<feature type="compositionally biased region" description="Basic and acidic residues" evidence="1">
    <location>
        <begin position="44"/>
        <end position="55"/>
    </location>
</feature>
<gene>
    <name evidence="2" type="ORF">NPIL_211341</name>
</gene>
<evidence type="ECO:0000313" key="3">
    <source>
        <dbReference type="Proteomes" id="UP000887013"/>
    </source>
</evidence>
<proteinExistence type="predicted"/>
<dbReference type="AlphaFoldDB" id="A0A8X6PS81"/>
<reference evidence="2" key="1">
    <citation type="submission" date="2020-08" db="EMBL/GenBank/DDBJ databases">
        <title>Multicomponent nature underlies the extraordinary mechanical properties of spider dragline silk.</title>
        <authorList>
            <person name="Kono N."/>
            <person name="Nakamura H."/>
            <person name="Mori M."/>
            <person name="Yoshida Y."/>
            <person name="Ohtoshi R."/>
            <person name="Malay A.D."/>
            <person name="Moran D.A.P."/>
            <person name="Tomita M."/>
            <person name="Numata K."/>
            <person name="Arakawa K."/>
        </authorList>
    </citation>
    <scope>NUCLEOTIDE SEQUENCE</scope>
</reference>
<name>A0A8X6PS81_NEPPI</name>
<feature type="region of interest" description="Disordered" evidence="1">
    <location>
        <begin position="30"/>
        <end position="78"/>
    </location>
</feature>
<organism evidence="2 3">
    <name type="scientific">Nephila pilipes</name>
    <name type="common">Giant wood spider</name>
    <name type="synonym">Nephila maculata</name>
    <dbReference type="NCBI Taxonomy" id="299642"/>
    <lineage>
        <taxon>Eukaryota</taxon>
        <taxon>Metazoa</taxon>
        <taxon>Ecdysozoa</taxon>
        <taxon>Arthropoda</taxon>
        <taxon>Chelicerata</taxon>
        <taxon>Arachnida</taxon>
        <taxon>Araneae</taxon>
        <taxon>Araneomorphae</taxon>
        <taxon>Entelegynae</taxon>
        <taxon>Araneoidea</taxon>
        <taxon>Nephilidae</taxon>
        <taxon>Nephila</taxon>
    </lineage>
</organism>
<feature type="compositionally biased region" description="Low complexity" evidence="1">
    <location>
        <begin position="67"/>
        <end position="78"/>
    </location>
</feature>
<comment type="caution">
    <text evidence="2">The sequence shown here is derived from an EMBL/GenBank/DDBJ whole genome shotgun (WGS) entry which is preliminary data.</text>
</comment>
<feature type="compositionally biased region" description="Low complexity" evidence="1">
    <location>
        <begin position="30"/>
        <end position="42"/>
    </location>
</feature>
<evidence type="ECO:0000313" key="2">
    <source>
        <dbReference type="EMBL" id="GFT78382.1"/>
    </source>
</evidence>
<accession>A0A8X6PS81</accession>
<protein>
    <submittedName>
        <fullName evidence="2">Uncharacterized protein</fullName>
    </submittedName>
</protein>
<sequence length="78" mass="8517">MLLKYKIRICLRFGCTPGLFKVRLPRQTVSPKSPVSHVSVVSRDSGDSWRPREVPDVGSEDSARCPAAVAAAAQNGHR</sequence>
<evidence type="ECO:0000256" key="1">
    <source>
        <dbReference type="SAM" id="MobiDB-lite"/>
    </source>
</evidence>
<dbReference type="Proteomes" id="UP000887013">
    <property type="component" value="Unassembled WGS sequence"/>
</dbReference>
<dbReference type="EMBL" id="BMAW01118172">
    <property type="protein sequence ID" value="GFT78382.1"/>
    <property type="molecule type" value="Genomic_DNA"/>
</dbReference>
<keyword evidence="3" id="KW-1185">Reference proteome</keyword>